<dbReference type="Gene3D" id="1.10.287.130">
    <property type="match status" value="1"/>
</dbReference>
<dbReference type="Pfam" id="PF02518">
    <property type="entry name" value="HATPase_c"/>
    <property type="match status" value="1"/>
</dbReference>
<feature type="domain" description="Histidine kinase" evidence="6">
    <location>
        <begin position="182"/>
        <end position="406"/>
    </location>
</feature>
<dbReference type="RefSeq" id="WP_241347652.1">
    <property type="nucleotide sequence ID" value="NZ_JAKZGP010000014.1"/>
</dbReference>
<dbReference type="InterPro" id="IPR029016">
    <property type="entry name" value="GAF-like_dom_sf"/>
</dbReference>
<keyword evidence="8" id="KW-1185">Reference proteome</keyword>
<evidence type="ECO:0000259" key="6">
    <source>
        <dbReference type="PROSITE" id="PS50109"/>
    </source>
</evidence>
<dbReference type="Pfam" id="PF01590">
    <property type="entry name" value="GAF"/>
    <property type="match status" value="1"/>
</dbReference>
<evidence type="ECO:0000256" key="4">
    <source>
        <dbReference type="ARBA" id="ARBA00022777"/>
    </source>
</evidence>
<evidence type="ECO:0000256" key="5">
    <source>
        <dbReference type="ARBA" id="ARBA00023012"/>
    </source>
</evidence>
<dbReference type="Gene3D" id="3.30.450.40">
    <property type="match status" value="1"/>
</dbReference>
<dbReference type="InterPro" id="IPR050736">
    <property type="entry name" value="Sensor_HK_Regulatory"/>
</dbReference>
<dbReference type="Gene3D" id="3.30.565.10">
    <property type="entry name" value="Histidine kinase-like ATPase, C-terminal domain"/>
    <property type="match status" value="1"/>
</dbReference>
<dbReference type="Proteomes" id="UP001165489">
    <property type="component" value="Unassembled WGS sequence"/>
</dbReference>
<dbReference type="InterPro" id="IPR003594">
    <property type="entry name" value="HATPase_dom"/>
</dbReference>
<dbReference type="SUPFAM" id="SSF55781">
    <property type="entry name" value="GAF domain-like"/>
    <property type="match status" value="1"/>
</dbReference>
<accession>A0ABS9UYR3</accession>
<proteinExistence type="predicted"/>
<keyword evidence="4 7" id="KW-0418">Kinase</keyword>
<comment type="caution">
    <text evidence="7">The sequence shown here is derived from an EMBL/GenBank/DDBJ whole genome shotgun (WGS) entry which is preliminary data.</text>
</comment>
<evidence type="ECO:0000256" key="2">
    <source>
        <dbReference type="ARBA" id="ARBA00012438"/>
    </source>
</evidence>
<dbReference type="PROSITE" id="PS50109">
    <property type="entry name" value="HIS_KIN"/>
    <property type="match status" value="1"/>
</dbReference>
<keyword evidence="5" id="KW-0902">Two-component regulatory system</keyword>
<dbReference type="PANTHER" id="PTHR43711:SF26">
    <property type="entry name" value="SENSOR HISTIDINE KINASE RCSC"/>
    <property type="match status" value="1"/>
</dbReference>
<dbReference type="InterPro" id="IPR004358">
    <property type="entry name" value="Sig_transdc_His_kin-like_C"/>
</dbReference>
<gene>
    <name evidence="7" type="ORF">MM239_07865</name>
</gene>
<dbReference type="InterPro" id="IPR005467">
    <property type="entry name" value="His_kinase_dom"/>
</dbReference>
<dbReference type="EMBL" id="JAKZGP010000014">
    <property type="protein sequence ID" value="MCH7409304.1"/>
    <property type="molecule type" value="Genomic_DNA"/>
</dbReference>
<dbReference type="InterPro" id="IPR003018">
    <property type="entry name" value="GAF"/>
</dbReference>
<dbReference type="InterPro" id="IPR036890">
    <property type="entry name" value="HATPase_C_sf"/>
</dbReference>
<evidence type="ECO:0000313" key="8">
    <source>
        <dbReference type="Proteomes" id="UP001165489"/>
    </source>
</evidence>
<dbReference type="PANTHER" id="PTHR43711">
    <property type="entry name" value="TWO-COMPONENT HISTIDINE KINASE"/>
    <property type="match status" value="1"/>
</dbReference>
<protein>
    <recommendedName>
        <fullName evidence="2">histidine kinase</fullName>
        <ecNumber evidence="2">2.7.13.3</ecNumber>
    </recommendedName>
</protein>
<evidence type="ECO:0000313" key="7">
    <source>
        <dbReference type="EMBL" id="MCH7409304.1"/>
    </source>
</evidence>
<dbReference type="SMART" id="SM00387">
    <property type="entry name" value="HATPase_c"/>
    <property type="match status" value="1"/>
</dbReference>
<evidence type="ECO:0000256" key="1">
    <source>
        <dbReference type="ARBA" id="ARBA00000085"/>
    </source>
</evidence>
<keyword evidence="3" id="KW-0808">Transferase</keyword>
<reference evidence="7" key="1">
    <citation type="submission" date="2022-03" db="EMBL/GenBank/DDBJ databases">
        <title>De novo assembled genomes of Belliella spp. (Cyclobacteriaceae) strains.</title>
        <authorList>
            <person name="Szabo A."/>
            <person name="Korponai K."/>
            <person name="Felfoldi T."/>
        </authorList>
    </citation>
    <scope>NUCLEOTIDE SEQUENCE</scope>
    <source>
        <strain evidence="7">DSM 111904</strain>
    </source>
</reference>
<sequence>MSPNQPPIPKNEFDRILSLSEFDLDYTDLEKHFKDLTKLAAKVSGTEISLINLIDSFTQWSVSGYGIGTGQTPREESVCQYTLMENEYFEVKDLRIDHRFESRIYMEGDKRLVYYLGVPLTTTEGHNLGALCVLDNDVRELSQEKIELLKIIADEIVNRLKIMKAVNELKNKMLEIKQNQKKVAHDIRGPIGGIIGLAKIIQDQGKDNQLDEVLDFINLIQKSGSSVLELADEILSQDYPKQQVAAQEINHSIAYSLETLKQKLIDMFGAQAKHKKIRFSVSNAEGMEDVPFPKNKLLQIIGNLISNALKFTQENGEVSVALDINEQSEDKRFLVVKVKDSGIGISQKRIEEILDGQAKSTGGTSGEQGYGFGLALVKHLVDKASGTMSIESKDNQGTYFSISLPI</sequence>
<organism evidence="7 8">
    <name type="scientific">Belliella filtrata</name>
    <dbReference type="NCBI Taxonomy" id="2923435"/>
    <lineage>
        <taxon>Bacteria</taxon>
        <taxon>Pseudomonadati</taxon>
        <taxon>Bacteroidota</taxon>
        <taxon>Cytophagia</taxon>
        <taxon>Cytophagales</taxon>
        <taxon>Cyclobacteriaceae</taxon>
        <taxon>Belliella</taxon>
    </lineage>
</organism>
<dbReference type="SUPFAM" id="SSF47384">
    <property type="entry name" value="Homodimeric domain of signal transducing histidine kinase"/>
    <property type="match status" value="1"/>
</dbReference>
<name>A0ABS9UYR3_9BACT</name>
<comment type="catalytic activity">
    <reaction evidence="1">
        <text>ATP + protein L-histidine = ADP + protein N-phospho-L-histidine.</text>
        <dbReference type="EC" id="2.7.13.3"/>
    </reaction>
</comment>
<dbReference type="SUPFAM" id="SSF55874">
    <property type="entry name" value="ATPase domain of HSP90 chaperone/DNA topoisomerase II/histidine kinase"/>
    <property type="match status" value="1"/>
</dbReference>
<dbReference type="InterPro" id="IPR036097">
    <property type="entry name" value="HisK_dim/P_sf"/>
</dbReference>
<dbReference type="GO" id="GO:0016301">
    <property type="term" value="F:kinase activity"/>
    <property type="evidence" value="ECO:0007669"/>
    <property type="project" value="UniProtKB-KW"/>
</dbReference>
<evidence type="ECO:0000256" key="3">
    <source>
        <dbReference type="ARBA" id="ARBA00022679"/>
    </source>
</evidence>
<dbReference type="PRINTS" id="PR00344">
    <property type="entry name" value="BCTRLSENSOR"/>
</dbReference>
<dbReference type="EC" id="2.7.13.3" evidence="2"/>